<dbReference type="InterPro" id="IPR020846">
    <property type="entry name" value="MFS_dom"/>
</dbReference>
<feature type="transmembrane region" description="Helical" evidence="9">
    <location>
        <begin position="405"/>
        <end position="425"/>
    </location>
</feature>
<feature type="transmembrane region" description="Helical" evidence="9">
    <location>
        <begin position="248"/>
        <end position="272"/>
    </location>
</feature>
<keyword evidence="12" id="KW-1185">Reference proteome</keyword>
<dbReference type="Gene3D" id="1.20.1250.20">
    <property type="entry name" value="MFS general substrate transporter like domains"/>
    <property type="match status" value="2"/>
</dbReference>
<feature type="transmembrane region" description="Helical" evidence="9">
    <location>
        <begin position="340"/>
        <end position="361"/>
    </location>
</feature>
<dbReference type="RefSeq" id="WP_229230250.1">
    <property type="nucleotide sequence ID" value="NZ_AP024525.1"/>
</dbReference>
<evidence type="ECO:0000256" key="8">
    <source>
        <dbReference type="ARBA" id="ARBA00023136"/>
    </source>
</evidence>
<evidence type="ECO:0000256" key="5">
    <source>
        <dbReference type="ARBA" id="ARBA00022692"/>
    </source>
</evidence>
<keyword evidence="8 9" id="KW-0472">Membrane</keyword>
<dbReference type="InterPro" id="IPR011701">
    <property type="entry name" value="MFS"/>
</dbReference>
<feature type="transmembrane region" description="Helical" evidence="9">
    <location>
        <begin position="95"/>
        <end position="113"/>
    </location>
</feature>
<sequence length="435" mass="46721">MSTNTAVAGRVRKAPSTRQTVMSTGVGNAVEWFDWNVYATFAPFFSKQLFNGADPTSAILSTLAVFAVGFLARPFGGLVFGWIGDRIGRKTSMTFAVALAAFGSLLIAIAPTFTAVGAFASLTLLVARLIQGLAHGGELPSSQTYLSEVAPREKRGFWSSLIYVSGTVGVLFGTFLGVVLTSILTKAQMDAFGWRIPFFLGAAMGLYGLVMRFRMPETEAFEGLTAAGGTKRPKHPIWRSIVEHRKQALQVIGMTVGLTIIYYVWGVVAPAFAISSLHINASEALWAGVGANAVFLIALPLWGRLSDRIGRKKVMIIGGVGVAVLHFPMTWLLQNSAWQLFVSMSVMLIFIACSAAIVPAAYAEMFPAHIRTVGVGVPYSICVALFGGTAPYLQQLFADVLHASWAFNVYAVLMVAVSILTVLALPETKGKDLRH</sequence>
<comment type="similarity">
    <text evidence="2">Belongs to the major facilitator superfamily. Metabolite:H+ Symporter (MHS) family (TC 2.A.1.6) family.</text>
</comment>
<keyword evidence="3" id="KW-0813">Transport</keyword>
<organism evidence="11 12">
    <name type="scientific">Sinomonas cyclohexanicum</name>
    <name type="common">Corynebacterium cyclohexanicum</name>
    <dbReference type="NCBI Taxonomy" id="322009"/>
    <lineage>
        <taxon>Bacteria</taxon>
        <taxon>Bacillati</taxon>
        <taxon>Actinomycetota</taxon>
        <taxon>Actinomycetes</taxon>
        <taxon>Micrococcales</taxon>
        <taxon>Micrococcaceae</taxon>
        <taxon>Sinomonas</taxon>
    </lineage>
</organism>
<dbReference type="InterPro" id="IPR005828">
    <property type="entry name" value="MFS_sugar_transport-like"/>
</dbReference>
<feature type="domain" description="Major facilitator superfamily (MFS) profile" evidence="10">
    <location>
        <begin position="20"/>
        <end position="429"/>
    </location>
</feature>
<keyword evidence="5 9" id="KW-0812">Transmembrane</keyword>
<evidence type="ECO:0000256" key="4">
    <source>
        <dbReference type="ARBA" id="ARBA00022475"/>
    </source>
</evidence>
<reference evidence="11 12" key="1">
    <citation type="journal article" date="2021" name="J. Biosci. Bioeng.">
        <title>Identification and characterization of a chc gene cluster responsible for the aromatization pathway of cyclohexanecarboxylate degradation in Sinomonas cyclohexanicum ATCC 51369.</title>
        <authorList>
            <person name="Yamamoto T."/>
            <person name="Hasegawa Y."/>
            <person name="Lau P.C.K."/>
            <person name="Iwaki H."/>
        </authorList>
    </citation>
    <scope>NUCLEOTIDE SEQUENCE [LARGE SCALE GENOMIC DNA]</scope>
    <source>
        <strain evidence="11 12">ATCC 51369</strain>
    </source>
</reference>
<feature type="transmembrane region" description="Helical" evidence="9">
    <location>
        <begin position="284"/>
        <end position="302"/>
    </location>
</feature>
<evidence type="ECO:0000256" key="6">
    <source>
        <dbReference type="ARBA" id="ARBA00022847"/>
    </source>
</evidence>
<dbReference type="InterPro" id="IPR051084">
    <property type="entry name" value="H+-coupled_symporters"/>
</dbReference>
<evidence type="ECO:0000256" key="2">
    <source>
        <dbReference type="ARBA" id="ARBA00008240"/>
    </source>
</evidence>
<keyword evidence="7 9" id="KW-1133">Transmembrane helix</keyword>
<dbReference type="EMBL" id="AP024525">
    <property type="protein sequence ID" value="BCT77559.1"/>
    <property type="molecule type" value="Genomic_DNA"/>
</dbReference>
<dbReference type="PROSITE" id="PS00217">
    <property type="entry name" value="SUGAR_TRANSPORT_2"/>
    <property type="match status" value="1"/>
</dbReference>
<accession>A0ABM7PZ33</accession>
<dbReference type="InterPro" id="IPR036259">
    <property type="entry name" value="MFS_trans_sf"/>
</dbReference>
<comment type="subcellular location">
    <subcellularLocation>
        <location evidence="1">Cell membrane</location>
        <topology evidence="1">Multi-pass membrane protein</topology>
    </subcellularLocation>
</comment>
<gene>
    <name evidence="11" type="ORF">SCMU_34010</name>
</gene>
<evidence type="ECO:0000313" key="12">
    <source>
        <dbReference type="Proteomes" id="UP001319861"/>
    </source>
</evidence>
<feature type="transmembrane region" description="Helical" evidence="9">
    <location>
        <begin position="192"/>
        <end position="210"/>
    </location>
</feature>
<evidence type="ECO:0000313" key="11">
    <source>
        <dbReference type="EMBL" id="BCT77559.1"/>
    </source>
</evidence>
<dbReference type="Pfam" id="PF00083">
    <property type="entry name" value="Sugar_tr"/>
    <property type="match status" value="1"/>
</dbReference>
<dbReference type="PANTHER" id="PTHR43528">
    <property type="entry name" value="ALPHA-KETOGLUTARATE PERMEASE"/>
    <property type="match status" value="1"/>
</dbReference>
<feature type="transmembrane region" description="Helical" evidence="9">
    <location>
        <begin position="314"/>
        <end position="334"/>
    </location>
</feature>
<dbReference type="SUPFAM" id="SSF103473">
    <property type="entry name" value="MFS general substrate transporter"/>
    <property type="match status" value="1"/>
</dbReference>
<dbReference type="Proteomes" id="UP001319861">
    <property type="component" value="Chromosome"/>
</dbReference>
<keyword evidence="6" id="KW-0769">Symport</keyword>
<feature type="transmembrane region" description="Helical" evidence="9">
    <location>
        <begin position="58"/>
        <end position="83"/>
    </location>
</feature>
<dbReference type="PANTHER" id="PTHR43528:SF1">
    <property type="entry name" value="ALPHA-KETOGLUTARATE PERMEASE"/>
    <property type="match status" value="1"/>
</dbReference>
<evidence type="ECO:0000259" key="10">
    <source>
        <dbReference type="PROSITE" id="PS50850"/>
    </source>
</evidence>
<name>A0ABM7PZ33_SINCY</name>
<feature type="transmembrane region" description="Helical" evidence="9">
    <location>
        <begin position="373"/>
        <end position="393"/>
    </location>
</feature>
<dbReference type="PROSITE" id="PS50850">
    <property type="entry name" value="MFS"/>
    <property type="match status" value="1"/>
</dbReference>
<evidence type="ECO:0000256" key="3">
    <source>
        <dbReference type="ARBA" id="ARBA00022448"/>
    </source>
</evidence>
<keyword evidence="4" id="KW-1003">Cell membrane</keyword>
<evidence type="ECO:0000256" key="9">
    <source>
        <dbReference type="SAM" id="Phobius"/>
    </source>
</evidence>
<dbReference type="InterPro" id="IPR005829">
    <property type="entry name" value="Sugar_transporter_CS"/>
</dbReference>
<evidence type="ECO:0000256" key="7">
    <source>
        <dbReference type="ARBA" id="ARBA00022989"/>
    </source>
</evidence>
<proteinExistence type="inferred from homology"/>
<protein>
    <submittedName>
        <fullName evidence="11">MFS transporter</fullName>
    </submittedName>
</protein>
<evidence type="ECO:0000256" key="1">
    <source>
        <dbReference type="ARBA" id="ARBA00004651"/>
    </source>
</evidence>
<feature type="transmembrane region" description="Helical" evidence="9">
    <location>
        <begin position="157"/>
        <end position="180"/>
    </location>
</feature>
<dbReference type="Pfam" id="PF07690">
    <property type="entry name" value="MFS_1"/>
    <property type="match status" value="1"/>
</dbReference>